<dbReference type="Proteomes" id="UP000004200">
    <property type="component" value="Unassembled WGS sequence"/>
</dbReference>
<dbReference type="EMBL" id="AFWT01000006">
    <property type="protein sequence ID" value="EGV32679.1"/>
    <property type="molecule type" value="Genomic_DNA"/>
</dbReference>
<keyword evidence="4" id="KW-0479">Metal-binding</keyword>
<dbReference type="CDD" id="cd09725">
    <property type="entry name" value="Cas2_I_II_III"/>
    <property type="match status" value="1"/>
</dbReference>
<dbReference type="SUPFAM" id="SSF143430">
    <property type="entry name" value="TTP0101/SSO1404-like"/>
    <property type="match status" value="2"/>
</dbReference>
<evidence type="ECO:0000256" key="1">
    <source>
        <dbReference type="ARBA" id="ARBA00001946"/>
    </source>
</evidence>
<evidence type="ECO:0000256" key="4">
    <source>
        <dbReference type="ARBA" id="ARBA00022723"/>
    </source>
</evidence>
<dbReference type="GO" id="GO:0046872">
    <property type="term" value="F:metal ion binding"/>
    <property type="evidence" value="ECO:0007669"/>
    <property type="project" value="UniProtKB-KW"/>
</dbReference>
<keyword evidence="10" id="KW-1185">Reference proteome</keyword>
<dbReference type="GO" id="GO:0016787">
    <property type="term" value="F:hydrolase activity"/>
    <property type="evidence" value="ECO:0007669"/>
    <property type="project" value="UniProtKB-KW"/>
</dbReference>
<evidence type="ECO:0000256" key="3">
    <source>
        <dbReference type="ARBA" id="ARBA00022722"/>
    </source>
</evidence>
<dbReference type="PANTHER" id="PTHR34405">
    <property type="entry name" value="CRISPR-ASSOCIATED ENDORIBONUCLEASE CAS2"/>
    <property type="match status" value="1"/>
</dbReference>
<dbReference type="InterPro" id="IPR021127">
    <property type="entry name" value="CRISPR_associated_Cas2"/>
</dbReference>
<dbReference type="Pfam" id="PF09827">
    <property type="entry name" value="CRISPR_Cas2"/>
    <property type="match status" value="2"/>
</dbReference>
<dbReference type="GO" id="GO:0043571">
    <property type="term" value="P:maintenance of CRISPR repeat elements"/>
    <property type="evidence" value="ECO:0007669"/>
    <property type="project" value="InterPro"/>
</dbReference>
<evidence type="ECO:0000256" key="7">
    <source>
        <dbReference type="ARBA" id="ARBA00022842"/>
    </source>
</evidence>
<reference evidence="9 10" key="1">
    <citation type="submission" date="2011-06" db="EMBL/GenBank/DDBJ databases">
        <title>The draft genome of Thiorhodococcus drewsii AZ1.</title>
        <authorList>
            <consortium name="US DOE Joint Genome Institute (JGI-PGF)"/>
            <person name="Lucas S."/>
            <person name="Han J."/>
            <person name="Lapidus A."/>
            <person name="Cheng J.-F."/>
            <person name="Goodwin L."/>
            <person name="Pitluck S."/>
            <person name="Peters L."/>
            <person name="Land M.L."/>
            <person name="Hauser L."/>
            <person name="Vogl K."/>
            <person name="Liu Z."/>
            <person name="Imhoff J."/>
            <person name="Thiel V."/>
            <person name="Frigaard N.-U."/>
            <person name="Bryant D.A."/>
            <person name="Woyke T.J."/>
        </authorList>
    </citation>
    <scope>NUCLEOTIDE SEQUENCE [LARGE SCALE GENOMIC DNA]</scope>
    <source>
        <strain evidence="9 10">AZ1</strain>
    </source>
</reference>
<dbReference type="InterPro" id="IPR019199">
    <property type="entry name" value="Virulence_VapD/CRISPR_Cas2"/>
</dbReference>
<evidence type="ECO:0000313" key="10">
    <source>
        <dbReference type="Proteomes" id="UP000004200"/>
    </source>
</evidence>
<comment type="caution">
    <text evidence="9">The sequence shown here is derived from an EMBL/GenBank/DDBJ whole genome shotgun (WGS) entry which is preliminary data.</text>
</comment>
<keyword evidence="7" id="KW-0460">Magnesium</keyword>
<dbReference type="GO" id="GO:0051607">
    <property type="term" value="P:defense response to virus"/>
    <property type="evidence" value="ECO:0007669"/>
    <property type="project" value="UniProtKB-KW"/>
</dbReference>
<evidence type="ECO:0000256" key="8">
    <source>
        <dbReference type="ARBA" id="ARBA00023118"/>
    </source>
</evidence>
<evidence type="ECO:0000256" key="5">
    <source>
        <dbReference type="ARBA" id="ARBA00022759"/>
    </source>
</evidence>
<gene>
    <name evidence="9" type="ORF">ThidrDRAFT_1164</name>
</gene>
<dbReference type="PATRIC" id="fig|765913.3.peg.1193"/>
<evidence type="ECO:0000313" key="9">
    <source>
        <dbReference type="EMBL" id="EGV32679.1"/>
    </source>
</evidence>
<dbReference type="RefSeq" id="WP_007039879.1">
    <property type="nucleotide sequence ID" value="NZ_AFWT01000006.1"/>
</dbReference>
<name>G2DYQ2_9GAMM</name>
<protein>
    <submittedName>
        <fullName evidence="9">CRISPR-associated protein Cas2</fullName>
    </submittedName>
</protein>
<dbReference type="STRING" id="765913.ThidrDRAFT_1164"/>
<evidence type="ECO:0000256" key="6">
    <source>
        <dbReference type="ARBA" id="ARBA00022801"/>
    </source>
</evidence>
<keyword evidence="5" id="KW-0255">Endonuclease</keyword>
<keyword evidence="3" id="KW-0540">Nuclease</keyword>
<dbReference type="Gene3D" id="3.30.70.240">
    <property type="match status" value="2"/>
</dbReference>
<evidence type="ECO:0000256" key="2">
    <source>
        <dbReference type="ARBA" id="ARBA00009959"/>
    </source>
</evidence>
<sequence length="202" mass="22360">MKYAIVGSRPARLVVISYDITIPGRARRVRGTLDSLHHAKQYSVYEAMLGGGEQRGVLAEIASCCDFASDLLAAWWPVDGLRLVWREDRLRVDARAGEPCGEPAVLRSNIGNFMVCYDMSDADALRAVAGIVSARTAMIQRSVYWLRAPASELTSLLARCAPLLDQDDRLWAYPLGRSRDLWQIGGTGSSLLPIANHRWRSS</sequence>
<dbReference type="PANTHER" id="PTHR34405:SF3">
    <property type="entry name" value="CRISPR-ASSOCIATED ENDORIBONUCLEASE CAS2 3"/>
    <property type="match status" value="1"/>
</dbReference>
<comment type="similarity">
    <text evidence="2">Belongs to the CRISPR-associated endoribonuclease Cas2 protein family.</text>
</comment>
<proteinExistence type="inferred from homology"/>
<keyword evidence="6" id="KW-0378">Hydrolase</keyword>
<comment type="cofactor">
    <cofactor evidence="1">
        <name>Mg(2+)</name>
        <dbReference type="ChEBI" id="CHEBI:18420"/>
    </cofactor>
</comment>
<dbReference type="GO" id="GO:0004521">
    <property type="term" value="F:RNA endonuclease activity"/>
    <property type="evidence" value="ECO:0007669"/>
    <property type="project" value="InterPro"/>
</dbReference>
<dbReference type="AlphaFoldDB" id="G2DYQ2"/>
<accession>G2DYQ2</accession>
<keyword evidence="8" id="KW-0051">Antiviral defense</keyword>
<organism evidence="9 10">
    <name type="scientific">Thiorhodococcus drewsii AZ1</name>
    <dbReference type="NCBI Taxonomy" id="765913"/>
    <lineage>
        <taxon>Bacteria</taxon>
        <taxon>Pseudomonadati</taxon>
        <taxon>Pseudomonadota</taxon>
        <taxon>Gammaproteobacteria</taxon>
        <taxon>Chromatiales</taxon>
        <taxon>Chromatiaceae</taxon>
        <taxon>Thiorhodococcus</taxon>
    </lineage>
</organism>
<dbReference type="OrthoDB" id="9798176at2"/>